<proteinExistence type="inferred from homology"/>
<dbReference type="PANTHER" id="PTHR11690">
    <property type="entry name" value="AMILORIDE-SENSITIVE SODIUM CHANNEL-RELATED"/>
    <property type="match status" value="1"/>
</dbReference>
<dbReference type="PRINTS" id="PR01078">
    <property type="entry name" value="AMINACHANNEL"/>
</dbReference>
<keyword evidence="9 13" id="KW-0472">Membrane</keyword>
<sequence length="516" mass="59114">MTRNQPKTHKSLKNVFIFFCDNTSIHGFNRVTGGDITVFERTFWAVLSLTTLIVCCLQIQYLWGSYLESPVLITSDTFDIPVRQINFPGIAICNANKISKSRATQFAEELLKNSSRSNKHFRSKEDILEAIKLIANLYDFNLNSDDELLSFQLFLEKYDNLSFPSDLTYRITELAPTCDEMLAKCVWQGTETNCAEYMRVRMTFDGPCCVFNYIRIAKRMKLFRKLNKNQTSVKMEHALGAGIENGLQFALHNTIDDYFVTTTEIKGYLVYVFNSYDFADKSSGDLTEILLNYGTETFISMDVRVVDAQSSIQILTPKMRNCIFSDEQETKFGTYRHSDCLALCKVETMQALCGCIPFSQPLNVSNYCSLIDLPCLNKFKMKWTNYYPVGEEDKDSLDFEKYESITCPHCLPACTNEVYDVSVDVTPLKNEPNHTYVHIFFNKNSGSSFKIDLQQTWFEMVSSFGGFISLMLGISFISVVEVFMLVGQLILYFYRQLPRKKKVAPAKKIPVLAFLP</sequence>
<dbReference type="Proteomes" id="UP001652700">
    <property type="component" value="Unplaced"/>
</dbReference>
<reference evidence="14" key="1">
    <citation type="submission" date="2025-05" db="UniProtKB">
        <authorList>
            <consortium name="EnsemblMetazoa"/>
        </authorList>
    </citation>
    <scope>IDENTIFICATION</scope>
</reference>
<evidence type="ECO:0000256" key="4">
    <source>
        <dbReference type="ARBA" id="ARBA00022461"/>
    </source>
</evidence>
<evidence type="ECO:0000256" key="7">
    <source>
        <dbReference type="ARBA" id="ARBA00023053"/>
    </source>
</evidence>
<name>A0ABM5KVX0_DIAVI</name>
<dbReference type="InterPro" id="IPR001873">
    <property type="entry name" value="ENaC"/>
</dbReference>
<keyword evidence="3 12" id="KW-0813">Transport</keyword>
<keyword evidence="7" id="KW-0915">Sodium</keyword>
<evidence type="ECO:0000256" key="9">
    <source>
        <dbReference type="ARBA" id="ARBA00023136"/>
    </source>
</evidence>
<keyword evidence="8 12" id="KW-0406">Ion transport</keyword>
<evidence type="ECO:0000313" key="14">
    <source>
        <dbReference type="EnsemblMetazoa" id="XP_050514334.1"/>
    </source>
</evidence>
<dbReference type="PROSITE" id="PS01206">
    <property type="entry name" value="ASC"/>
    <property type="match status" value="1"/>
</dbReference>
<keyword evidence="11 12" id="KW-0407">Ion channel</keyword>
<accession>A0ABM5KVX0</accession>
<protein>
    <recommendedName>
        <fullName evidence="16">Sodium channel protein Nach-like</fullName>
    </recommendedName>
</protein>
<evidence type="ECO:0000256" key="10">
    <source>
        <dbReference type="ARBA" id="ARBA00023201"/>
    </source>
</evidence>
<evidence type="ECO:0000256" key="8">
    <source>
        <dbReference type="ARBA" id="ARBA00023065"/>
    </source>
</evidence>
<evidence type="ECO:0000256" key="3">
    <source>
        <dbReference type="ARBA" id="ARBA00022448"/>
    </source>
</evidence>
<keyword evidence="6 13" id="KW-1133">Transmembrane helix</keyword>
<keyword evidence="10 12" id="KW-0739">Sodium transport</keyword>
<evidence type="ECO:0008006" key="16">
    <source>
        <dbReference type="Google" id="ProtNLM"/>
    </source>
</evidence>
<feature type="transmembrane region" description="Helical" evidence="13">
    <location>
        <begin position="464"/>
        <end position="494"/>
    </location>
</feature>
<evidence type="ECO:0000256" key="6">
    <source>
        <dbReference type="ARBA" id="ARBA00022989"/>
    </source>
</evidence>
<feature type="transmembrane region" description="Helical" evidence="13">
    <location>
        <begin position="43"/>
        <end position="63"/>
    </location>
</feature>
<keyword evidence="4 12" id="KW-0894">Sodium channel</keyword>
<evidence type="ECO:0000256" key="11">
    <source>
        <dbReference type="ARBA" id="ARBA00023303"/>
    </source>
</evidence>
<comment type="similarity">
    <text evidence="2 12">Belongs to the amiloride-sensitive sodium channel (TC 1.A.6) family.</text>
</comment>
<dbReference type="InterPro" id="IPR020903">
    <property type="entry name" value="ENaC_CS"/>
</dbReference>
<evidence type="ECO:0000256" key="13">
    <source>
        <dbReference type="SAM" id="Phobius"/>
    </source>
</evidence>
<comment type="subcellular location">
    <subcellularLocation>
        <location evidence="1">Membrane</location>
        <topology evidence="1">Multi-pass membrane protein</topology>
    </subcellularLocation>
</comment>
<dbReference type="RefSeq" id="XP_050514334.1">
    <property type="nucleotide sequence ID" value="XM_050658377.1"/>
</dbReference>
<evidence type="ECO:0000256" key="5">
    <source>
        <dbReference type="ARBA" id="ARBA00022692"/>
    </source>
</evidence>
<dbReference type="EnsemblMetazoa" id="XM_050658377.1">
    <property type="protein sequence ID" value="XP_050514334.1"/>
    <property type="gene ID" value="LOC126889789"/>
</dbReference>
<evidence type="ECO:0000256" key="12">
    <source>
        <dbReference type="RuleBase" id="RU000679"/>
    </source>
</evidence>
<organism evidence="14 15">
    <name type="scientific">Diabrotica virgifera virgifera</name>
    <name type="common">western corn rootworm</name>
    <dbReference type="NCBI Taxonomy" id="50390"/>
    <lineage>
        <taxon>Eukaryota</taxon>
        <taxon>Metazoa</taxon>
        <taxon>Ecdysozoa</taxon>
        <taxon>Arthropoda</taxon>
        <taxon>Hexapoda</taxon>
        <taxon>Insecta</taxon>
        <taxon>Pterygota</taxon>
        <taxon>Neoptera</taxon>
        <taxon>Endopterygota</taxon>
        <taxon>Coleoptera</taxon>
        <taxon>Polyphaga</taxon>
        <taxon>Cucujiformia</taxon>
        <taxon>Chrysomeloidea</taxon>
        <taxon>Chrysomelidae</taxon>
        <taxon>Galerucinae</taxon>
        <taxon>Diabroticina</taxon>
        <taxon>Diabroticites</taxon>
        <taxon>Diabrotica</taxon>
    </lineage>
</organism>
<dbReference type="PANTHER" id="PTHR11690:SF253">
    <property type="entry name" value="PICKPOCKET 18-RELATED"/>
    <property type="match status" value="1"/>
</dbReference>
<dbReference type="Pfam" id="PF00858">
    <property type="entry name" value="ASC"/>
    <property type="match status" value="1"/>
</dbReference>
<evidence type="ECO:0000256" key="1">
    <source>
        <dbReference type="ARBA" id="ARBA00004141"/>
    </source>
</evidence>
<evidence type="ECO:0000313" key="15">
    <source>
        <dbReference type="Proteomes" id="UP001652700"/>
    </source>
</evidence>
<keyword evidence="15" id="KW-1185">Reference proteome</keyword>
<dbReference type="Gene3D" id="2.60.470.10">
    <property type="entry name" value="Acid-sensing ion channels like domains"/>
    <property type="match status" value="1"/>
</dbReference>
<dbReference type="GeneID" id="126889789"/>
<keyword evidence="5 12" id="KW-0812">Transmembrane</keyword>
<evidence type="ECO:0000256" key="2">
    <source>
        <dbReference type="ARBA" id="ARBA00007193"/>
    </source>
</evidence>